<dbReference type="AlphaFoldDB" id="A0AAG5D2B2"/>
<proteinExistence type="predicted"/>
<accession>A0AAG5D2B2</accession>
<dbReference type="EnsemblMetazoa" id="ENSAATROPT005109">
    <property type="protein sequence ID" value="ENSAATROPP004798"/>
    <property type="gene ID" value="ENSAATROPG004080"/>
</dbReference>
<protein>
    <submittedName>
        <fullName evidence="1">Uncharacterized protein</fullName>
    </submittedName>
</protein>
<sequence length="56" mass="6328">KKSTSRNESSKINLDCGLKLSLLCAISRKTKSAVLCCWIVKKCERMGIKYCSLKFL</sequence>
<reference evidence="1" key="1">
    <citation type="submission" date="2024-04" db="UniProtKB">
        <authorList>
            <consortium name="EnsemblMetazoa"/>
        </authorList>
    </citation>
    <scope>IDENTIFICATION</scope>
    <source>
        <strain evidence="1">EBRO</strain>
    </source>
</reference>
<evidence type="ECO:0000313" key="2">
    <source>
        <dbReference type="Proteomes" id="UP000075880"/>
    </source>
</evidence>
<evidence type="ECO:0000313" key="1">
    <source>
        <dbReference type="EnsemblMetazoa" id="ENSAATROPP004798"/>
    </source>
</evidence>
<dbReference type="Proteomes" id="UP000075880">
    <property type="component" value="Unassembled WGS sequence"/>
</dbReference>
<name>A0AAG5D2B2_ANOAO</name>
<keyword evidence="2" id="KW-1185">Reference proteome</keyword>
<organism evidence="1 2">
    <name type="scientific">Anopheles atroparvus</name>
    <name type="common">European mosquito</name>
    <dbReference type="NCBI Taxonomy" id="41427"/>
    <lineage>
        <taxon>Eukaryota</taxon>
        <taxon>Metazoa</taxon>
        <taxon>Ecdysozoa</taxon>
        <taxon>Arthropoda</taxon>
        <taxon>Hexapoda</taxon>
        <taxon>Insecta</taxon>
        <taxon>Pterygota</taxon>
        <taxon>Neoptera</taxon>
        <taxon>Endopterygota</taxon>
        <taxon>Diptera</taxon>
        <taxon>Nematocera</taxon>
        <taxon>Culicoidea</taxon>
        <taxon>Culicidae</taxon>
        <taxon>Anophelinae</taxon>
        <taxon>Anopheles</taxon>
    </lineage>
</organism>